<dbReference type="EMBL" id="MU268103">
    <property type="protein sequence ID" value="KAH7905909.1"/>
    <property type="molecule type" value="Genomic_DNA"/>
</dbReference>
<accession>A0ACB7ZYF3</accession>
<organism evidence="1 2">
    <name type="scientific">Hygrophoropsis aurantiaca</name>
    <dbReference type="NCBI Taxonomy" id="72124"/>
    <lineage>
        <taxon>Eukaryota</taxon>
        <taxon>Fungi</taxon>
        <taxon>Dikarya</taxon>
        <taxon>Basidiomycota</taxon>
        <taxon>Agaricomycotina</taxon>
        <taxon>Agaricomycetes</taxon>
        <taxon>Agaricomycetidae</taxon>
        <taxon>Boletales</taxon>
        <taxon>Coniophorineae</taxon>
        <taxon>Hygrophoropsidaceae</taxon>
        <taxon>Hygrophoropsis</taxon>
    </lineage>
</organism>
<evidence type="ECO:0000313" key="1">
    <source>
        <dbReference type="EMBL" id="KAH7905909.1"/>
    </source>
</evidence>
<comment type="caution">
    <text evidence="1">The sequence shown here is derived from an EMBL/GenBank/DDBJ whole genome shotgun (WGS) entry which is preliminary data.</text>
</comment>
<name>A0ACB7ZYF3_9AGAM</name>
<dbReference type="Proteomes" id="UP000790377">
    <property type="component" value="Unassembled WGS sequence"/>
</dbReference>
<reference evidence="1" key="1">
    <citation type="journal article" date="2021" name="New Phytol.">
        <title>Evolutionary innovations through gain and loss of genes in the ectomycorrhizal Boletales.</title>
        <authorList>
            <person name="Wu G."/>
            <person name="Miyauchi S."/>
            <person name="Morin E."/>
            <person name="Kuo A."/>
            <person name="Drula E."/>
            <person name="Varga T."/>
            <person name="Kohler A."/>
            <person name="Feng B."/>
            <person name="Cao Y."/>
            <person name="Lipzen A."/>
            <person name="Daum C."/>
            <person name="Hundley H."/>
            <person name="Pangilinan J."/>
            <person name="Johnson J."/>
            <person name="Barry K."/>
            <person name="LaButti K."/>
            <person name="Ng V."/>
            <person name="Ahrendt S."/>
            <person name="Min B."/>
            <person name="Choi I.G."/>
            <person name="Park H."/>
            <person name="Plett J.M."/>
            <person name="Magnuson J."/>
            <person name="Spatafora J.W."/>
            <person name="Nagy L.G."/>
            <person name="Henrissat B."/>
            <person name="Grigoriev I.V."/>
            <person name="Yang Z.L."/>
            <person name="Xu J."/>
            <person name="Martin F.M."/>
        </authorList>
    </citation>
    <scope>NUCLEOTIDE SEQUENCE</scope>
    <source>
        <strain evidence="1">ATCC 28755</strain>
    </source>
</reference>
<evidence type="ECO:0000313" key="2">
    <source>
        <dbReference type="Proteomes" id="UP000790377"/>
    </source>
</evidence>
<proteinExistence type="predicted"/>
<protein>
    <submittedName>
        <fullName evidence="1">Uncharacterized protein</fullName>
    </submittedName>
</protein>
<keyword evidence="2" id="KW-1185">Reference proteome</keyword>
<gene>
    <name evidence="1" type="ORF">BJ138DRAFT_1163835</name>
</gene>
<sequence length="1386" mass="153745">MPIAVTSTIIDQGKITEIRSGGATSSVVFEQDGTHIVSGSRDETIRKWRAVDGQEVGQAMRAGKRVNAVAVSRDGRWMACGMDNGLIAVWDASTHEKVIGVNGHRDDVDAVDISPDSQTFATGSRDKMAFIWNITTGRKLVGPLKHEGNVSGVKFSPQGDHIATATWYSDKSIRIFDSHSGDLLTVIPDAVLSGCSTPIAWSNDGQQIFAVHDGKIKELNVSTASLLSEWPVHGQDNNASLALANHGRFIAYSTSTSVSLWDTSTHAQLGPLIEHTGKVMAIALSPDSTCLASGQSNRKITLRDLRSILPDSYFVTTLAPSTQDTTEALCTVEEESGLKQSVISQSSSAVPISQIPFLQIIDTAFEAWVQDELEKAEATFTQKIMLAQNPNHHLLANRALLRARLQGWEGAINDAEKSIEIQPSVIGYIAKSVALVGDGRVKDGYRACDLAFAHCDSNDVNFLLLVKSIIICVAEDYEDAMLRVSDLITIAEDKSIYYSVQAHMHFLLGSAQLARGEQESAVQSFTHAQQLASRWLDSPRLRMISLVFGWSFEDLYIRIQRGLCEALYTAGRTHEAISILRKMMDRVDEGVQPSRRPKDWITDFTQPYISTLENIADAALGVNGYEEAIAHYASALSARPAAPIPILRKWVKARLTSTSWRETLGAAVEFSLKVPKFSIYQVICDVLEDSGRVTEAVECFHELTSDLEDKAAPDARYKWELAFKHRCGEKLQICADAAMQAQQYDEAIEQYSSALSFQPPNADVLLIKRSKARTMNGSWEGALEDANKVIELVPSSPWGYERKQSALHGAGKYSDAIVAQEMMLSVMAESPNPQIRGLCERYIHPSKVKATIPSLVQLRIRELPRVLIDTISGRLCDAAKLVSSFEASTIYSQLVSSMTAQIDHSRIRKAIADYYKYAMFSHNWDRNEPLFQMVEPVSIYDLERSPTHDKLQNFCWRVRDTGFRWAWSDTCCIDKKDLTVLQESLVSMFKWYRSSAMTLVYLRGVGRRSGPGGLADSPWNSRAWTYQEYVAAEVVQFYTEDWTPYLDMPISDGGQQLVNHKASQAIIQEMQQAINREVGDKDWPELQPGLDHIREKLCLASTRQTTYIEDAAYSLFGILSTSIPVIYGEGEDALGRFLAQVLMTSRDVSILAWTGESSRYNSCLPARIAVFKELATSHLPSPFDESSATDLPASFPDVTSATSLYDRVNNLPRPWFAGQCMHLPCVTFQLGPLQGDQVDGVHVYRARTAALGVVKIRTKNPIPRSNALYLIHPWINTFRDQEAADSTPFVEELGLPPPHLELDGGLLADEDFETLPSSAPARSDTQTRAIRLVARLQQPFGALLLKRSPNGVEYRRVAADANITVRVQKNTPLTHLLKNIRTLEVL</sequence>